<dbReference type="InterPro" id="IPR003644">
    <property type="entry name" value="Calx_beta"/>
</dbReference>
<evidence type="ECO:0000256" key="1">
    <source>
        <dbReference type="ARBA" id="ARBA00005529"/>
    </source>
</evidence>
<feature type="repeat" description="CSPG" evidence="6">
    <location>
        <begin position="988"/>
        <end position="1089"/>
    </location>
</feature>
<feature type="domain" description="VWFC" evidence="9">
    <location>
        <begin position="279"/>
        <end position="339"/>
    </location>
</feature>
<keyword evidence="7" id="KW-0472">Membrane</keyword>
<keyword evidence="3" id="KW-0677">Repeat</keyword>
<dbReference type="STRING" id="7574.A0A1S3JJE7"/>
<feature type="repeat" description="CSPG" evidence="6">
    <location>
        <begin position="1231"/>
        <end position="1330"/>
    </location>
</feature>
<dbReference type="InterPro" id="IPR039005">
    <property type="entry name" value="CSPG_rpt"/>
</dbReference>
<dbReference type="GO" id="GO:0009653">
    <property type="term" value="P:anatomical structure morphogenesis"/>
    <property type="evidence" value="ECO:0007669"/>
    <property type="project" value="TreeGrafter"/>
</dbReference>
<gene>
    <name evidence="11" type="primary">LOC106173621</name>
</gene>
<feature type="transmembrane region" description="Helical" evidence="7">
    <location>
        <begin position="3045"/>
        <end position="3067"/>
    </location>
</feature>
<evidence type="ECO:0000256" key="5">
    <source>
        <dbReference type="ARBA" id="ARBA00023180"/>
    </source>
</evidence>
<feature type="repeat" description="CSPG" evidence="6">
    <location>
        <begin position="629"/>
        <end position="728"/>
    </location>
</feature>
<dbReference type="KEGG" id="lak:106173621"/>
<reference evidence="11" key="1">
    <citation type="journal article" date="2015" name="Nat. Commun.">
        <title>The Lingula genome provides insights into brachiopod evolution and the origin of phosphate biomineralization.</title>
        <authorList>
            <person name="Luo Y.J."/>
            <person name="Takeuchi T."/>
            <person name="Koyanagi R."/>
            <person name="Yamada L."/>
            <person name="Kanda M."/>
            <person name="Khalturina M."/>
            <person name="Fujie M."/>
            <person name="Yamasaki S.I."/>
            <person name="Endo K."/>
            <person name="Satoh N."/>
        </authorList>
    </citation>
    <scope>NUCLEOTIDE SEQUENCE</scope>
</reference>
<evidence type="ECO:0000256" key="2">
    <source>
        <dbReference type="ARBA" id="ARBA00022729"/>
    </source>
</evidence>
<evidence type="ECO:0000313" key="11">
    <source>
        <dbReference type="RefSeq" id="XP_013410251.1"/>
    </source>
</evidence>
<dbReference type="InParanoid" id="A0A1S3JJE7"/>
<protein>
    <submittedName>
        <fullName evidence="11">Extracellular matrix protein FRAS1</fullName>
    </submittedName>
</protein>
<dbReference type="Gene3D" id="2.10.70.10">
    <property type="entry name" value="Complement Module, domain 1"/>
    <property type="match status" value="2"/>
</dbReference>
<evidence type="ECO:0000313" key="10">
    <source>
        <dbReference type="Proteomes" id="UP000085678"/>
    </source>
</evidence>
<feature type="repeat" description="CSPG" evidence="6">
    <location>
        <begin position="491"/>
        <end position="600"/>
    </location>
</feature>
<evidence type="ECO:0000256" key="4">
    <source>
        <dbReference type="ARBA" id="ARBA00022837"/>
    </source>
</evidence>
<feature type="domain" description="VWFC" evidence="9">
    <location>
        <begin position="214"/>
        <end position="275"/>
    </location>
</feature>
<dbReference type="SUPFAM" id="SSF57603">
    <property type="entry name" value="FnI-like domain"/>
    <property type="match status" value="6"/>
</dbReference>
<dbReference type="PROSITE" id="PS50184">
    <property type="entry name" value="VWFC_2"/>
    <property type="match status" value="5"/>
</dbReference>
<dbReference type="InterPro" id="IPR001007">
    <property type="entry name" value="VWF_dom"/>
</dbReference>
<evidence type="ECO:0000256" key="6">
    <source>
        <dbReference type="PROSITE-ProRule" id="PRU01201"/>
    </source>
</evidence>
<feature type="repeat" description="CSPG" evidence="6">
    <location>
        <begin position="1352"/>
        <end position="1444"/>
    </location>
</feature>
<feature type="repeat" description="CSPG" evidence="6">
    <location>
        <begin position="1464"/>
        <end position="1556"/>
    </location>
</feature>
<organism evidence="10 11">
    <name type="scientific">Lingula anatina</name>
    <name type="common">Brachiopod</name>
    <name type="synonym">Lingula unguis</name>
    <dbReference type="NCBI Taxonomy" id="7574"/>
    <lineage>
        <taxon>Eukaryota</taxon>
        <taxon>Metazoa</taxon>
        <taxon>Spiralia</taxon>
        <taxon>Lophotrochozoa</taxon>
        <taxon>Brachiopoda</taxon>
        <taxon>Linguliformea</taxon>
        <taxon>Lingulata</taxon>
        <taxon>Lingulida</taxon>
        <taxon>Linguloidea</taxon>
        <taxon>Lingulidae</taxon>
        <taxon>Lingula</taxon>
    </lineage>
</organism>
<dbReference type="Proteomes" id="UP000085678">
    <property type="component" value="Unplaced"/>
</dbReference>
<feature type="signal peptide" evidence="8">
    <location>
        <begin position="1"/>
        <end position="22"/>
    </location>
</feature>
<dbReference type="RefSeq" id="XP_013410251.1">
    <property type="nucleotide sequence ID" value="XM_013554797.1"/>
</dbReference>
<dbReference type="Pfam" id="PF00093">
    <property type="entry name" value="VWC"/>
    <property type="match status" value="5"/>
</dbReference>
<dbReference type="Pfam" id="PF16184">
    <property type="entry name" value="Cadherin_3"/>
    <property type="match status" value="11"/>
</dbReference>
<dbReference type="SMART" id="SM00215">
    <property type="entry name" value="VWC_out"/>
    <property type="match status" value="5"/>
</dbReference>
<evidence type="ECO:0000256" key="8">
    <source>
        <dbReference type="SAM" id="SignalP"/>
    </source>
</evidence>
<proteinExistence type="inferred from homology"/>
<feature type="repeat" description="CSPG" evidence="6">
    <location>
        <begin position="1110"/>
        <end position="1210"/>
    </location>
</feature>
<keyword evidence="4" id="KW-0106">Calcium</keyword>
<dbReference type="InterPro" id="IPR051561">
    <property type="entry name" value="FRAS1_ECM"/>
</dbReference>
<feature type="repeat" description="CSPG" evidence="6">
    <location>
        <begin position="752"/>
        <end position="848"/>
    </location>
</feature>
<reference evidence="11" key="2">
    <citation type="submission" date="2025-08" db="UniProtKB">
        <authorList>
            <consortium name="RefSeq"/>
        </authorList>
    </citation>
    <scope>IDENTIFICATION</scope>
</reference>
<sequence length="3148" mass="350401">MHWLNWIIGYVIFVIGLPHGQGSCVFEGIQIENGTVWKSDSCHICTCLSPVTVCEQVTCQDPRCNIQQGEVYRIPSGNCCPECFTPGPPCVYKGQTREFDSKWHVSLCESCHCTEKGVICTNKTCPALHCKHGEEKQSLPHVCCPKCVPTGSSCMHQGVHYLDGAVWEPTPCIRCSCQDGEVTCFTTQCPDLRCAQGSSVVQLPSTCCPQCVEDMCYVGGKQYKSGDEWQEDSCTYCRCSSGHSQCRKVQCEDTIQCEPGEKKLLKPGDCCPSCVAEEAPCVYSGGLYYHGDMWNTSQCEFCTCDRGRVNCHQARCERRHCEQDEMLTQPAGGCCQECGSPRMCREGDSVYKDGEHWNPDPCRLCVCVQGSPVCYTKYCCDSGHQCVQEKLLTTKGTVTVLPAGFVNRLSQDWPSDTSVRVIEEPRHGSMVSQMYGPASTFTVSSLRSGDIMYRHDGGEALYDSVLLQISDGRKVKNELLEIEVQSKGKSVPVMEVNMGAKVEMGKMVLLTKDMLHFVSGGKQKSNLIYTITDNPKEGTLLMIVPIPPDGARRGWKDHGDGTMGATMYRFLQRDVDEKRLWYQHKGRASTGKDRFIFEVSEGTNSPNILRNQVFHISVSVPQSDAPSTAPTVAPGVDLSMKVLENQLVPIMSAHLAFENIDSDDRDIVYTITRPLQSTQGSVEHIREPFQPVFRFTQEDINMNKIIYRPPMTEIGPEEKKFTFDFIVQDRTSGSTLPKQTFSIYVMPVNNMPPRLLQNEPSVKVTQGGSVLLGPDVIALIDTDTSVDDLSLTLTQNPVAGKVTKTSNGRRSELRIDEEMTYADVKNNAVMYQHDGSRRLEDMLYFKVSDGVHTVPVGVKVSVTRADRASPMADKQASFSMTLPEGDTSTIEKKHMAFTDIDTSDDKLIIKVVMDPMQGTLKRGREILTRRSSFTQQDIKNDIIKYTAASEIGSRPINEILYFNVTDPNNHVLANQILTITIDPVNNQAPVVTVGPGVEVEEGGRVQLTPQHLSAMDMDTPVSLLTVVIDALPSFGVVKNSLRGLGSEPGRPSVVTTFPLQDLLDGGVYYVQTDHKNKEPVADGFLFHVTDGTNDSPSQRFNISILLTNDEAPVMVTEQLHCQEGRGVVMTNATMYVIDFDSVPEELLFTVEALPQHGKLRRKEYMQDMIFSGKELQQGATFTYEDILNELIGYTHEGGEVDGDEFTLQLTDGKFTDRKTMKVVIGLVNDETPRVVVNRGLQVSAGSITVIGNNLLKASDVDSEDSQIIYTITEDLSSGKLKLVKGQLIAEITKDGHQSSFTQSDIDEGHIQYVHDVSEPAGPTLFKFRLSDPEDNVLIDQSFVITVLEDRIPPQVTANKEFSVKEGGAAKITTQFLSATDTDSEPANLLFSVLTPPQLGHIALVGARGMPVSQFRQSDLAAGQVQYVHTSSEETYMDSFTFSVTDGTNDVTQTFYLTITPVDDSLPVVSVHGLKVQEGVRKVITEFDLKAVDKDTKEDHVFFTVIQHPRHGSLDLLYNGQQTQATRFSMADIYENRVSYQHDGSETLLDSFTFTTSDGTNHLYMMQQDQPEGVPLSRPLLFEIAVSPVDDGSPIITTNLGLHYLEYVNGKAMNAITSKELKAADLDTQDKALIYQIKEPPQYGRIENSANPDVPISLFSQEDINNGVIRYVLFTSTNETKDKFTFDLMDSKPNIVKEQVFHIRWSYINFELPGMNITESSGVIRVPVKRIGNLKQYSIVQCKAIPGSAVSASSATGIVRPGMNDYEAFMGQVQFDEWQDTKTCTIVINDDSIFEGPETFYVELSQPAYALLGTPTKASVTIYDLEDEPVVQFEKGLYHVNESDGFLYATLTRSGDLSSSSSVVCSTLSMTAIGSDGSRLESGADFKTRQQTDANRVVFSAGETEASCDVQIIDDSNYETLEQFEIVLSDPSMMTKVGPISKAIVIIDGPNDESLISFAHESAWFDEDAGIVEIPVIRDGSDLSHSSMVWCATKMVNPPSASPGQDYVPTSNQITFGPGQNVQVCKLTILDDNADPRVEGNETFIVFLSSAMGSSLTEPISALITINDTDLDIPTMQFEKLSYVIDEEEKFLDIPVIRTGDLSYSSSVICFTRQKTAHVMMDFHERTKTQDSRITFFPGEQMKNCRIGIVDDTEYEPDEIFKVKLTDPEGTELCGAAVGDKDTATITITNKADVPTIQIESAAYSVHEPNSVDKTAIVVVKILRTGDNNGTSRVRVSTRDGSAMSGMDYNPKSKMVKFKPGETSAEFSIEVLYNEDVEWHETFMVVLGPEEPFKAVFGKVTMATVTILDHEVSGSLILPAPPVVVSLLDYDNVEVGVENNPSPGYPIICVTPCDLHYPTYSITGTMCNQAGINQSAVHYRWEVAMPVDLDGTTAPFEAITDNTLFTSVEHSVLESIHFRPGFRLRCLAQPVDHTGSKGVPLRSEVVVIGTNNGICHSPISTGTAQGLQAQSFIANLKYVSPSDEDHPNRIHISIQIPHQDGMLPLISTYPLHNLRFLLTEPVYRQQHVCSNMLTSEERSSLTQSGFLDQMTIHKTLIGPGFDRPYQFDLRVREPKAINFYKHLNLKSCIWTFDAWYHMTELMDICGGAVISDFMVRDAAQTYLTIRVPLYVSYIYTMAPTGWGSLEHRTEMEFSFFYNTVLWRTGLETEGQLSGRLQVLKIVIGEDGKLIVDFKTQAKFRGQYVLEHHTLPGFKSRVLPPDDVAIDFDLALIWSQQTFDAPVQLWRATSKYNLKDYSGEYTIDLLPCAVKSTQSYSHTRDLPVLCTAHHPERFLVPISFQQTNRPVPVAYSLNTQFQLTNNEKMFLLDPKQPEINMNELDYNGAFTKGQTIYGRVLWNPEQDLDTAYELRIEKVYICTGKDGYVPTYDPLGDIYNEGPQYGCIQPSPYLKYRFLILDRGNPEAAVMSFNNVDFGAELASENLKYISLVNMPGVDGFILKVDPLYKVDSGHQWYLQVIYVIGPADRLHRYQRDITPAITKRDLRKATDDVWMKNSQQKNGTNIMFLRLNMSGYEAFSLSSDEAEFNYLVPVVPAVCVFLLILVILIIVLRRRAKRKKQHSEHSANAQIKLANNDNIENMYRDLPKPVHIRSNNLDRPSNLVLTSKGAQVKIKDTNLKKSHKNVNTVGTEV</sequence>
<name>A0A1S3JJE7_LINAN</name>
<dbReference type="PROSITE" id="PS01208">
    <property type="entry name" value="VWFC_1"/>
    <property type="match status" value="3"/>
</dbReference>
<dbReference type="Gene3D" id="2.60.40.2030">
    <property type="match status" value="5"/>
</dbReference>
<evidence type="ECO:0000259" key="9">
    <source>
        <dbReference type="PROSITE" id="PS50184"/>
    </source>
</evidence>
<dbReference type="GO" id="GO:0016020">
    <property type="term" value="C:membrane"/>
    <property type="evidence" value="ECO:0007669"/>
    <property type="project" value="InterPro"/>
</dbReference>
<dbReference type="Gene3D" id="6.20.200.20">
    <property type="match status" value="3"/>
</dbReference>
<dbReference type="SUPFAM" id="SSF141072">
    <property type="entry name" value="CalX-like"/>
    <property type="match status" value="5"/>
</dbReference>
<feature type="domain" description="VWFC" evidence="9">
    <location>
        <begin position="152"/>
        <end position="212"/>
    </location>
</feature>
<dbReference type="Pfam" id="PF03160">
    <property type="entry name" value="Calx-beta"/>
    <property type="match status" value="5"/>
</dbReference>
<dbReference type="InterPro" id="IPR038081">
    <property type="entry name" value="CalX-like_sf"/>
</dbReference>
<keyword evidence="7" id="KW-0812">Transmembrane</keyword>
<keyword evidence="5" id="KW-0325">Glycoprotein</keyword>
<evidence type="ECO:0000256" key="7">
    <source>
        <dbReference type="SAM" id="Phobius"/>
    </source>
</evidence>
<keyword evidence="2 8" id="KW-0732">Signal</keyword>
<evidence type="ECO:0000256" key="3">
    <source>
        <dbReference type="ARBA" id="ARBA00022737"/>
    </source>
</evidence>
<feature type="chain" id="PRO_5010182622" evidence="8">
    <location>
        <begin position="23"/>
        <end position="3148"/>
    </location>
</feature>
<feature type="domain" description="VWFC" evidence="9">
    <location>
        <begin position="88"/>
        <end position="148"/>
    </location>
</feature>
<dbReference type="PANTHER" id="PTHR45739:SF1">
    <property type="entry name" value="EXTRACELLULAR MATRIX ORGANIZING PROTEIN FRAS1"/>
    <property type="match status" value="1"/>
</dbReference>
<dbReference type="GO" id="GO:0007154">
    <property type="term" value="P:cell communication"/>
    <property type="evidence" value="ECO:0007669"/>
    <property type="project" value="InterPro"/>
</dbReference>
<feature type="domain" description="VWFC" evidence="9">
    <location>
        <begin position="22"/>
        <end position="84"/>
    </location>
</feature>
<dbReference type="PANTHER" id="PTHR45739">
    <property type="entry name" value="MATRIX PROTEIN, PUTATIVE-RELATED"/>
    <property type="match status" value="1"/>
</dbReference>
<dbReference type="OrthoDB" id="430044at2759"/>
<accession>A0A1S3JJE7</accession>
<dbReference type="SMART" id="SM00214">
    <property type="entry name" value="VWC"/>
    <property type="match status" value="5"/>
</dbReference>
<keyword evidence="7" id="KW-1133">Transmembrane helix</keyword>
<keyword evidence="10" id="KW-1185">Reference proteome</keyword>
<comment type="similarity">
    <text evidence="1">Belongs to the FRAS1 family.</text>
</comment>
<dbReference type="PROSITE" id="PS51854">
    <property type="entry name" value="CSPG"/>
    <property type="match status" value="9"/>
</dbReference>
<dbReference type="GeneID" id="106173621"/>
<dbReference type="SMART" id="SM00237">
    <property type="entry name" value="Calx_beta"/>
    <property type="match status" value="5"/>
</dbReference>
<feature type="repeat" description="CSPG" evidence="6">
    <location>
        <begin position="1592"/>
        <end position="1688"/>
    </location>
</feature>